<dbReference type="PROSITE" id="PS50181">
    <property type="entry name" value="FBOX"/>
    <property type="match status" value="1"/>
</dbReference>
<dbReference type="InterPro" id="IPR032675">
    <property type="entry name" value="LRR_dom_sf"/>
</dbReference>
<name>A0A4Y0BDL4_ANOFN</name>
<evidence type="ECO:0000313" key="2">
    <source>
        <dbReference type="EnsemblMetazoa" id="AFUN018950-PA"/>
    </source>
</evidence>
<dbReference type="Gene3D" id="1.20.1280.50">
    <property type="match status" value="1"/>
</dbReference>
<dbReference type="SUPFAM" id="SSF52047">
    <property type="entry name" value="RNI-like"/>
    <property type="match status" value="1"/>
</dbReference>
<dbReference type="VEuPathDB" id="VectorBase:AFUN018950"/>
<organism evidence="2">
    <name type="scientific">Anopheles funestus</name>
    <name type="common">African malaria mosquito</name>
    <dbReference type="NCBI Taxonomy" id="62324"/>
    <lineage>
        <taxon>Eukaryota</taxon>
        <taxon>Metazoa</taxon>
        <taxon>Ecdysozoa</taxon>
        <taxon>Arthropoda</taxon>
        <taxon>Hexapoda</taxon>
        <taxon>Insecta</taxon>
        <taxon>Pterygota</taxon>
        <taxon>Neoptera</taxon>
        <taxon>Endopterygota</taxon>
        <taxon>Diptera</taxon>
        <taxon>Nematocera</taxon>
        <taxon>Culicoidea</taxon>
        <taxon>Culicidae</taxon>
        <taxon>Anophelinae</taxon>
        <taxon>Anopheles</taxon>
    </lineage>
</organism>
<dbReference type="InterPro" id="IPR036047">
    <property type="entry name" value="F-box-like_dom_sf"/>
</dbReference>
<dbReference type="SMART" id="SM00256">
    <property type="entry name" value="FBOX"/>
    <property type="match status" value="1"/>
</dbReference>
<protein>
    <submittedName>
        <fullName evidence="2">F-box domain-containing protein</fullName>
    </submittedName>
</protein>
<accession>A0A4Y0BDL4</accession>
<dbReference type="SUPFAM" id="SSF81383">
    <property type="entry name" value="F-box domain"/>
    <property type="match status" value="1"/>
</dbReference>
<dbReference type="Gene3D" id="3.80.10.10">
    <property type="entry name" value="Ribonuclease Inhibitor"/>
    <property type="match status" value="2"/>
</dbReference>
<dbReference type="InterPro" id="IPR001810">
    <property type="entry name" value="F-box_dom"/>
</dbReference>
<dbReference type="AlphaFoldDB" id="A0A4Y0BDL4"/>
<evidence type="ECO:0000259" key="1">
    <source>
        <dbReference type="PROSITE" id="PS50181"/>
    </source>
</evidence>
<feature type="domain" description="F-box" evidence="1">
    <location>
        <begin position="7"/>
        <end position="53"/>
    </location>
</feature>
<dbReference type="CDD" id="cd09917">
    <property type="entry name" value="F-box_SF"/>
    <property type="match status" value="1"/>
</dbReference>
<reference evidence="2" key="1">
    <citation type="submission" date="2020-05" db="UniProtKB">
        <authorList>
            <consortium name="EnsemblMetazoa"/>
        </authorList>
    </citation>
    <scope>IDENTIFICATION</scope>
    <source>
        <strain evidence="2">FUMOZ</strain>
    </source>
</reference>
<proteinExistence type="predicted"/>
<dbReference type="EnsemblMetazoa" id="AFUN018950-RA">
    <property type="protein sequence ID" value="AFUN018950-PA"/>
    <property type="gene ID" value="AFUN018950"/>
</dbReference>
<dbReference type="Pfam" id="PF12937">
    <property type="entry name" value="F-box-like"/>
    <property type="match status" value="1"/>
</dbReference>
<sequence>MNSSGSVLPFDELPTEIICHIFDYMDLDTLKSVSLTCQRLNCIFSSYRCIRFTFFIDDDSSLNHPNHPGHSRVSHGSMESIAKTLRHSKRYYQKVHLPVQLYSVLSKELEPNWLQQLVVLNLTMGHESQKYAAQITAALPTMNHLHELKFIQTNNTPEVELFKELKIENGSLQRLVLEVMLPSVINCPKLRKLDVGSHLDAETQFGKQYAQYGNQEPYWKLKQLEEFRITKQMFGSWASTEHRPGYKFKFYQHLTQLKKLHIYDTPVSEKFLQSICESCLHLEDLFITFLQVIDSNSLCCLSNLPDLRRLGIWQSTISHLPFSSVKVPKLEHLTLGPVNVVWESLEQFQSIKSLCIRQNDFANILIPLSFAKQMKQLEFLWIDFHFVGDPKIQRKMFQVLEELTHLKTLILDHLVVSEHLPIMPPLPQVKRLILHECYMKQDSAVLAGRFPNVERVELKIPKYFACDYEESLYVEMLRRRNYGLVLVTDS</sequence>
<dbReference type="VEuPathDB" id="VectorBase:AFUN2_005678"/>